<dbReference type="AlphaFoldDB" id="A0A6A7C1N7"/>
<dbReference type="GO" id="GO:0005739">
    <property type="term" value="C:mitochondrion"/>
    <property type="evidence" value="ECO:0007669"/>
    <property type="project" value="UniProtKB-SubCell"/>
</dbReference>
<dbReference type="NCBIfam" id="TIGR00266">
    <property type="entry name" value="TIGR00266 family protein"/>
    <property type="match status" value="1"/>
</dbReference>
<sequence>MSQNQNQVPYFAPPPQDPHNQSYPSGGYDEHSEATTPWSPGSQRPSVSHHQSFQQAPVNFTGTGSTTDDVGTFNGGSYRISHRDTNSLLTLQLAIGCPLTVKPGVMIAMSPTITLKGSFKFGIKKFVVGSEMAFSTFTGPGELLLAPTGLGDIATIKVGEGVPEWTMSKDAFLACTQGVSKDYKAQSLSKAMFSGEGLFTLKVSGVGLVWIASVGAILVKHLQPGERYIIDNNHLVAWNCPYIMERVASGGILSNLAASEGLVCKFTGPGTVYMQTRNPAALGQFLTAHAGA</sequence>
<gene>
    <name evidence="3" type="ORF">K470DRAFT_256987</name>
</gene>
<dbReference type="Gene3D" id="3.60.160.10">
    <property type="entry name" value="Mitochondrial biogenesis AIM24"/>
    <property type="match status" value="1"/>
</dbReference>
<dbReference type="InterPro" id="IPR016031">
    <property type="entry name" value="Trp_RNA-bd_attenuator-like_dom"/>
</dbReference>
<dbReference type="OrthoDB" id="1705416at2759"/>
<reference evidence="3" key="1">
    <citation type="journal article" date="2020" name="Stud. Mycol.">
        <title>101 Dothideomycetes genomes: a test case for predicting lifestyles and emergence of pathogens.</title>
        <authorList>
            <person name="Haridas S."/>
            <person name="Albert R."/>
            <person name="Binder M."/>
            <person name="Bloem J."/>
            <person name="Labutti K."/>
            <person name="Salamov A."/>
            <person name="Andreopoulos B."/>
            <person name="Baker S."/>
            <person name="Barry K."/>
            <person name="Bills G."/>
            <person name="Bluhm B."/>
            <person name="Cannon C."/>
            <person name="Castanera R."/>
            <person name="Culley D."/>
            <person name="Daum C."/>
            <person name="Ezra D."/>
            <person name="Gonzalez J."/>
            <person name="Henrissat B."/>
            <person name="Kuo A."/>
            <person name="Liang C."/>
            <person name="Lipzen A."/>
            <person name="Lutzoni F."/>
            <person name="Magnuson J."/>
            <person name="Mondo S."/>
            <person name="Nolan M."/>
            <person name="Ohm R."/>
            <person name="Pangilinan J."/>
            <person name="Park H.-J."/>
            <person name="Ramirez L."/>
            <person name="Alfaro M."/>
            <person name="Sun H."/>
            <person name="Tritt A."/>
            <person name="Yoshinaga Y."/>
            <person name="Zwiers L.-H."/>
            <person name="Turgeon B."/>
            <person name="Goodwin S."/>
            <person name="Spatafora J."/>
            <person name="Crous P."/>
            <person name="Grigoriev I."/>
        </authorList>
    </citation>
    <scope>NUCLEOTIDE SEQUENCE</scope>
    <source>
        <strain evidence="3">CBS 480.64</strain>
    </source>
</reference>
<keyword evidence="1" id="KW-0496">Mitochondrion</keyword>
<evidence type="ECO:0000256" key="1">
    <source>
        <dbReference type="RuleBase" id="RU363045"/>
    </source>
</evidence>
<dbReference type="SUPFAM" id="SSF51219">
    <property type="entry name" value="TRAP-like"/>
    <property type="match status" value="1"/>
</dbReference>
<name>A0A6A7C1N7_9PEZI</name>
<protein>
    <recommendedName>
        <fullName evidence="1">Altered inheritance of mitochondria protein 24, mitochondrial</fullName>
    </recommendedName>
</protein>
<evidence type="ECO:0000313" key="4">
    <source>
        <dbReference type="Proteomes" id="UP000799421"/>
    </source>
</evidence>
<dbReference type="EMBL" id="MU005973">
    <property type="protein sequence ID" value="KAF2861313.1"/>
    <property type="molecule type" value="Genomic_DNA"/>
</dbReference>
<dbReference type="PANTHER" id="PTHR31801">
    <property type="entry name" value="ALTERED INHERITANCE OF MITOCHONDRIA PROTEIN 24, MITOCHONDRIAL"/>
    <property type="match status" value="1"/>
</dbReference>
<accession>A0A6A7C1N7</accession>
<dbReference type="Pfam" id="PF01987">
    <property type="entry name" value="AIM24"/>
    <property type="match status" value="1"/>
</dbReference>
<comment type="subcellular location">
    <subcellularLocation>
        <location evidence="1">Mitochondrion</location>
    </subcellularLocation>
</comment>
<comment type="similarity">
    <text evidence="1">Belongs to the AIM24 family.</text>
</comment>
<evidence type="ECO:0000313" key="3">
    <source>
        <dbReference type="EMBL" id="KAF2861313.1"/>
    </source>
</evidence>
<dbReference type="Proteomes" id="UP000799421">
    <property type="component" value="Unassembled WGS sequence"/>
</dbReference>
<evidence type="ECO:0000256" key="2">
    <source>
        <dbReference type="SAM" id="MobiDB-lite"/>
    </source>
</evidence>
<dbReference type="InterPro" id="IPR036983">
    <property type="entry name" value="AIM24_sf"/>
</dbReference>
<keyword evidence="4" id="KW-1185">Reference proteome</keyword>
<feature type="compositionally biased region" description="Polar residues" evidence="2">
    <location>
        <begin position="34"/>
        <end position="60"/>
    </location>
</feature>
<feature type="region of interest" description="Disordered" evidence="2">
    <location>
        <begin position="1"/>
        <end position="67"/>
    </location>
</feature>
<dbReference type="PANTHER" id="PTHR31801:SF0">
    <property type="entry name" value="ALTERED INHERITANCE OF MITOCHONDRIA PROTEIN 24, MITOCHONDRIAL"/>
    <property type="match status" value="1"/>
</dbReference>
<dbReference type="InterPro" id="IPR002838">
    <property type="entry name" value="AIM24"/>
</dbReference>
<organism evidence="3 4">
    <name type="scientific">Piedraia hortae CBS 480.64</name>
    <dbReference type="NCBI Taxonomy" id="1314780"/>
    <lineage>
        <taxon>Eukaryota</taxon>
        <taxon>Fungi</taxon>
        <taxon>Dikarya</taxon>
        <taxon>Ascomycota</taxon>
        <taxon>Pezizomycotina</taxon>
        <taxon>Dothideomycetes</taxon>
        <taxon>Dothideomycetidae</taxon>
        <taxon>Capnodiales</taxon>
        <taxon>Piedraiaceae</taxon>
        <taxon>Piedraia</taxon>
    </lineage>
</organism>
<proteinExistence type="inferred from homology"/>